<feature type="domain" description="Serine hydrolase" evidence="2">
    <location>
        <begin position="122"/>
        <end position="249"/>
    </location>
</feature>
<sequence>MTLRPLLLLLFLAGLTATACTTLPDPGERKARADKLAAAQGMEPSTIPAGDFDLYSLIRADRPSGLLIVYLEGDGLAWTRRNEPSPDPTPVSPVALQLAVKDNGPAVAYLARPCQYTQGQARRNCGNETWTNARYSEAVVQSVDAALDKLKERTGAAQLGLVGYSGGGTVAALLAARRHDVAWLKTVASPLDTAAFTRHHQVSGLSGSLNPADDAIRLAAIPQIHYVGEEDDIVPEAINRAFMARLADRRCATLHVMPGLGHRDGWDEAWQGVHSTRPACRK</sequence>
<dbReference type="AlphaFoldDB" id="A7HW10"/>
<keyword evidence="4" id="KW-1185">Reference proteome</keyword>
<dbReference type="HOGENOM" id="CLU_074075_0_0_5"/>
<name>A7HW10_PARL1</name>
<protein>
    <recommendedName>
        <fullName evidence="2">Serine hydrolase domain-containing protein</fullName>
    </recommendedName>
</protein>
<dbReference type="InterPro" id="IPR029058">
    <property type="entry name" value="AB_hydrolase_fold"/>
</dbReference>
<proteinExistence type="predicted"/>
<dbReference type="InterPro" id="IPR005645">
    <property type="entry name" value="FSH-like_dom"/>
</dbReference>
<dbReference type="EMBL" id="CP000774">
    <property type="protein sequence ID" value="ABS64093.1"/>
    <property type="molecule type" value="Genomic_DNA"/>
</dbReference>
<evidence type="ECO:0000259" key="2">
    <source>
        <dbReference type="Pfam" id="PF03959"/>
    </source>
</evidence>
<dbReference type="STRING" id="402881.Plav_2484"/>
<accession>A7HW10</accession>
<dbReference type="eggNOG" id="COG1073">
    <property type="taxonomic scope" value="Bacteria"/>
</dbReference>
<reference evidence="3 4" key="1">
    <citation type="journal article" date="2011" name="Stand. Genomic Sci.">
        <title>Complete genome sequence of Parvibaculum lavamentivorans type strain (DS-1(T)).</title>
        <authorList>
            <person name="Schleheck D."/>
            <person name="Weiss M."/>
            <person name="Pitluck S."/>
            <person name="Bruce D."/>
            <person name="Land M.L."/>
            <person name="Han S."/>
            <person name="Saunders E."/>
            <person name="Tapia R."/>
            <person name="Detter C."/>
            <person name="Brettin T."/>
            <person name="Han J."/>
            <person name="Woyke T."/>
            <person name="Goodwin L."/>
            <person name="Pennacchio L."/>
            <person name="Nolan M."/>
            <person name="Cook A.M."/>
            <person name="Kjelleberg S."/>
            <person name="Thomas T."/>
        </authorList>
    </citation>
    <scope>NUCLEOTIDE SEQUENCE [LARGE SCALE GENOMIC DNA]</scope>
    <source>
        <strain evidence="4">DS-1 / DSM 13023 / NCIMB 13966</strain>
    </source>
</reference>
<dbReference type="Pfam" id="PF03959">
    <property type="entry name" value="FSH1"/>
    <property type="match status" value="1"/>
</dbReference>
<gene>
    <name evidence="3" type="ordered locus">Plav_2484</name>
</gene>
<dbReference type="RefSeq" id="WP_012111404.1">
    <property type="nucleotide sequence ID" value="NC_009719.1"/>
</dbReference>
<evidence type="ECO:0000313" key="4">
    <source>
        <dbReference type="Proteomes" id="UP000006377"/>
    </source>
</evidence>
<feature type="chain" id="PRO_5002707487" description="Serine hydrolase domain-containing protein" evidence="1">
    <location>
        <begin position="20"/>
        <end position="282"/>
    </location>
</feature>
<dbReference type="OrthoDB" id="5451115at2"/>
<dbReference type="Proteomes" id="UP000006377">
    <property type="component" value="Chromosome"/>
</dbReference>
<evidence type="ECO:0000256" key="1">
    <source>
        <dbReference type="SAM" id="SignalP"/>
    </source>
</evidence>
<dbReference type="PROSITE" id="PS51257">
    <property type="entry name" value="PROKAR_LIPOPROTEIN"/>
    <property type="match status" value="1"/>
</dbReference>
<keyword evidence="1" id="KW-0732">Signal</keyword>
<dbReference type="KEGG" id="pla:Plav_2484"/>
<feature type="signal peptide" evidence="1">
    <location>
        <begin position="1"/>
        <end position="19"/>
    </location>
</feature>
<evidence type="ECO:0000313" key="3">
    <source>
        <dbReference type="EMBL" id="ABS64093.1"/>
    </source>
</evidence>
<organism evidence="3 4">
    <name type="scientific">Parvibaculum lavamentivorans (strain DS-1 / DSM 13023 / NCIMB 13966)</name>
    <dbReference type="NCBI Taxonomy" id="402881"/>
    <lineage>
        <taxon>Bacteria</taxon>
        <taxon>Pseudomonadati</taxon>
        <taxon>Pseudomonadota</taxon>
        <taxon>Alphaproteobacteria</taxon>
        <taxon>Hyphomicrobiales</taxon>
        <taxon>Parvibaculaceae</taxon>
        <taxon>Parvibaculum</taxon>
    </lineage>
</organism>
<dbReference type="SUPFAM" id="SSF53474">
    <property type="entry name" value="alpha/beta-Hydrolases"/>
    <property type="match status" value="1"/>
</dbReference>
<dbReference type="Gene3D" id="3.40.50.1820">
    <property type="entry name" value="alpha/beta hydrolase"/>
    <property type="match status" value="1"/>
</dbReference>